<dbReference type="EMBL" id="JAIQCJ010000212">
    <property type="protein sequence ID" value="KAJ8797536.1"/>
    <property type="molecule type" value="Genomic_DNA"/>
</dbReference>
<proteinExistence type="predicted"/>
<name>A0AB34I0U5_ESCRO</name>
<evidence type="ECO:0000313" key="2">
    <source>
        <dbReference type="EMBL" id="KAJ8797536.1"/>
    </source>
</evidence>
<dbReference type="Proteomes" id="UP001159641">
    <property type="component" value="Unassembled WGS sequence"/>
</dbReference>
<comment type="caution">
    <text evidence="2">The sequence shown here is derived from an EMBL/GenBank/DDBJ whole genome shotgun (WGS) entry which is preliminary data.</text>
</comment>
<protein>
    <submittedName>
        <fullName evidence="2">Uncharacterized protein</fullName>
    </submittedName>
</protein>
<organism evidence="2 3">
    <name type="scientific">Eschrichtius robustus</name>
    <name type="common">California gray whale</name>
    <name type="synonym">Eschrichtius gibbosus</name>
    <dbReference type="NCBI Taxonomy" id="9764"/>
    <lineage>
        <taxon>Eukaryota</taxon>
        <taxon>Metazoa</taxon>
        <taxon>Chordata</taxon>
        <taxon>Craniata</taxon>
        <taxon>Vertebrata</taxon>
        <taxon>Euteleostomi</taxon>
        <taxon>Mammalia</taxon>
        <taxon>Eutheria</taxon>
        <taxon>Laurasiatheria</taxon>
        <taxon>Artiodactyla</taxon>
        <taxon>Whippomorpha</taxon>
        <taxon>Cetacea</taxon>
        <taxon>Mysticeti</taxon>
        <taxon>Eschrichtiidae</taxon>
        <taxon>Eschrichtius</taxon>
    </lineage>
</organism>
<accession>A0AB34I0U5</accession>
<gene>
    <name evidence="2" type="ORF">J1605_017268</name>
</gene>
<feature type="region of interest" description="Disordered" evidence="1">
    <location>
        <begin position="21"/>
        <end position="53"/>
    </location>
</feature>
<evidence type="ECO:0000256" key="1">
    <source>
        <dbReference type="SAM" id="MobiDB-lite"/>
    </source>
</evidence>
<evidence type="ECO:0000313" key="3">
    <source>
        <dbReference type="Proteomes" id="UP001159641"/>
    </source>
</evidence>
<keyword evidence="3" id="KW-1185">Reference proteome</keyword>
<sequence>MDKANLCTHLSPSIFRCQMPPGSWRPRQAQAGVQHSSTTPADRRGRRPVDPLAQGPSHLQCGLSWRVQLQSEVTFPGLWLELDGGRGCHADPEDARRFAVCEFGGTGPRGALCLHTRPPPRPTHTAHPVSTPGGLLWRLPAAWRRSPHCQRDAGGFFGNVGAGLSPPDLPGPGGLGARVLALCLPLAFEPWLPPRTLPRTGRPGALQRGCVWQVPCQRPGLCQLLSLPPPLWFLTLGPRRL</sequence>
<feature type="compositionally biased region" description="Polar residues" evidence="1">
    <location>
        <begin position="31"/>
        <end position="40"/>
    </location>
</feature>
<reference evidence="2 3" key="1">
    <citation type="submission" date="2022-11" db="EMBL/GenBank/DDBJ databases">
        <title>Whole genome sequence of Eschrichtius robustus ER-17-0199.</title>
        <authorList>
            <person name="Bruniche-Olsen A."/>
            <person name="Black A.N."/>
            <person name="Fields C.J."/>
            <person name="Walden K."/>
            <person name="Dewoody J.A."/>
        </authorList>
    </citation>
    <scope>NUCLEOTIDE SEQUENCE [LARGE SCALE GENOMIC DNA]</scope>
    <source>
        <strain evidence="2">ER-17-0199</strain>
        <tissue evidence="2">Blubber</tissue>
    </source>
</reference>
<dbReference type="AlphaFoldDB" id="A0AB34I0U5"/>